<accession>A0ABP7G5E3</accession>
<comment type="caution">
    <text evidence="2">The sequence shown here is derived from an EMBL/GenBank/DDBJ whole genome shotgun (WGS) entry which is preliminary data.</text>
</comment>
<protein>
    <submittedName>
        <fullName evidence="2">Uncharacterized protein</fullName>
    </submittedName>
</protein>
<evidence type="ECO:0000313" key="2">
    <source>
        <dbReference type="EMBL" id="GAA3756211.1"/>
    </source>
</evidence>
<dbReference type="RefSeq" id="WP_344974184.1">
    <property type="nucleotide sequence ID" value="NZ_BAABDD010000022.1"/>
</dbReference>
<name>A0ABP7G5E3_9ACTN</name>
<evidence type="ECO:0000256" key="1">
    <source>
        <dbReference type="SAM" id="MobiDB-lite"/>
    </source>
</evidence>
<dbReference type="EMBL" id="BAABDD010000022">
    <property type="protein sequence ID" value="GAA3756211.1"/>
    <property type="molecule type" value="Genomic_DNA"/>
</dbReference>
<dbReference type="Proteomes" id="UP001500908">
    <property type="component" value="Unassembled WGS sequence"/>
</dbReference>
<feature type="region of interest" description="Disordered" evidence="1">
    <location>
        <begin position="1"/>
        <end position="41"/>
    </location>
</feature>
<gene>
    <name evidence="2" type="ORF">GCM10022402_38360</name>
</gene>
<sequence>MSHDTAVSTKPRHGGTVTLVPDRPLDSAPSTETDPDEGAAGSLASIGDIAMAGATSGYAHLASSGPPTVGRLTTFARSAAQALARPPMWPRRFGHWHRVPRSARRGVPHGVRVTAVRLRPEEFVSLAAEGGHGVPAAEVVYAVRGRTHVIDTLAPSEGAGGALRAVRALATDRARVLAGGQGRQLVNTGTETAVVVRVSAV</sequence>
<evidence type="ECO:0000313" key="3">
    <source>
        <dbReference type="Proteomes" id="UP001500908"/>
    </source>
</evidence>
<keyword evidence="3" id="KW-1185">Reference proteome</keyword>
<organism evidence="2 3">
    <name type="scientific">Salinactinospora qingdaonensis</name>
    <dbReference type="NCBI Taxonomy" id="702744"/>
    <lineage>
        <taxon>Bacteria</taxon>
        <taxon>Bacillati</taxon>
        <taxon>Actinomycetota</taxon>
        <taxon>Actinomycetes</taxon>
        <taxon>Streptosporangiales</taxon>
        <taxon>Nocardiopsidaceae</taxon>
        <taxon>Salinactinospora</taxon>
    </lineage>
</organism>
<proteinExistence type="predicted"/>
<reference evidence="3" key="1">
    <citation type="journal article" date="2019" name="Int. J. Syst. Evol. Microbiol.">
        <title>The Global Catalogue of Microorganisms (GCM) 10K type strain sequencing project: providing services to taxonomists for standard genome sequencing and annotation.</title>
        <authorList>
            <consortium name="The Broad Institute Genomics Platform"/>
            <consortium name="The Broad Institute Genome Sequencing Center for Infectious Disease"/>
            <person name="Wu L."/>
            <person name="Ma J."/>
        </authorList>
    </citation>
    <scope>NUCLEOTIDE SEQUENCE [LARGE SCALE GENOMIC DNA]</scope>
    <source>
        <strain evidence="3">JCM 17137</strain>
    </source>
</reference>